<dbReference type="STRING" id="1045558.SAMN05216175_10614"/>
<accession>A0A1I2R978</accession>
<sequence length="345" mass="39290">MSKVHYFQRYQQKENVITNNTLLLLSRLYNDNPHRFEAFINTLLSDVEISCDIGPSFTQQQGNSSRSSIPDGAIVQRSMKVLIETKLYDNQYTDQLIRHLDGFANEEIQVLLLINPSTPIDSFDQTIQHAVSEHNKAHQTDVRYCAVTFKEIITVLDDILADHDFTMKEVLDDYRAFCVSEYLLAKHESEMRAVPTGDSFNENFEHGIYFAPASRGFSPHSYIGLYKQKSIRGIGKLLKVVSANYEPQSQHFSSAVCISGSDITDEDKSRIATMIDDTQKQLGWNISQNHNFFIVDKFFSTDFIKSSKGGLIGSKFFDLSNILDKNSMPDCAEIADLLRDKHWGE</sequence>
<dbReference type="AlphaFoldDB" id="A0A1I2R978"/>
<dbReference type="RefSeq" id="WP_090727553.1">
    <property type="nucleotide sequence ID" value="NZ_FOOU01000006.1"/>
</dbReference>
<organism evidence="1 2">
    <name type="scientific">Neptunomonas qingdaonensis</name>
    <dbReference type="NCBI Taxonomy" id="1045558"/>
    <lineage>
        <taxon>Bacteria</taxon>
        <taxon>Pseudomonadati</taxon>
        <taxon>Pseudomonadota</taxon>
        <taxon>Gammaproteobacteria</taxon>
        <taxon>Oceanospirillales</taxon>
        <taxon>Oceanospirillaceae</taxon>
        <taxon>Neptunomonas</taxon>
    </lineage>
</organism>
<dbReference type="OrthoDB" id="6396118at2"/>
<gene>
    <name evidence="1" type="ORF">SAMN05216175_10614</name>
</gene>
<dbReference type="Proteomes" id="UP000198623">
    <property type="component" value="Unassembled WGS sequence"/>
</dbReference>
<evidence type="ECO:0008006" key="3">
    <source>
        <dbReference type="Google" id="ProtNLM"/>
    </source>
</evidence>
<evidence type="ECO:0000313" key="1">
    <source>
        <dbReference type="EMBL" id="SFG37265.1"/>
    </source>
</evidence>
<reference evidence="2" key="1">
    <citation type="submission" date="2016-10" db="EMBL/GenBank/DDBJ databases">
        <authorList>
            <person name="Varghese N."/>
            <person name="Submissions S."/>
        </authorList>
    </citation>
    <scope>NUCLEOTIDE SEQUENCE [LARGE SCALE GENOMIC DNA]</scope>
    <source>
        <strain evidence="2">CGMCC 1.10971</strain>
    </source>
</reference>
<name>A0A1I2R978_9GAMM</name>
<proteinExistence type="predicted"/>
<evidence type="ECO:0000313" key="2">
    <source>
        <dbReference type="Proteomes" id="UP000198623"/>
    </source>
</evidence>
<keyword evidence="2" id="KW-1185">Reference proteome</keyword>
<protein>
    <recommendedName>
        <fullName evidence="3">PD-(D/E)XK nuclease superfamily protein</fullName>
    </recommendedName>
</protein>
<dbReference type="EMBL" id="FOOU01000006">
    <property type="protein sequence ID" value="SFG37265.1"/>
    <property type="molecule type" value="Genomic_DNA"/>
</dbReference>